<organism evidence="1 2">
    <name type="scientific">Seminavis robusta</name>
    <dbReference type="NCBI Taxonomy" id="568900"/>
    <lineage>
        <taxon>Eukaryota</taxon>
        <taxon>Sar</taxon>
        <taxon>Stramenopiles</taxon>
        <taxon>Ochrophyta</taxon>
        <taxon>Bacillariophyta</taxon>
        <taxon>Bacillariophyceae</taxon>
        <taxon>Bacillariophycidae</taxon>
        <taxon>Naviculales</taxon>
        <taxon>Naviculaceae</taxon>
        <taxon>Seminavis</taxon>
    </lineage>
</organism>
<protein>
    <submittedName>
        <fullName evidence="1">Uncharacterized protein</fullName>
    </submittedName>
</protein>
<name>A0A9N8HK68_9STRA</name>
<evidence type="ECO:0000313" key="1">
    <source>
        <dbReference type="EMBL" id="CAB9518243.1"/>
    </source>
</evidence>
<keyword evidence="2" id="KW-1185">Reference proteome</keyword>
<evidence type="ECO:0000313" key="2">
    <source>
        <dbReference type="Proteomes" id="UP001153069"/>
    </source>
</evidence>
<accession>A0A9N8HK68</accession>
<sequence>MFRKRPSGQCIQRGAPVRSCIASSKGFRIPAAGHHCFIISPPAPAASYIRYPPAVTTREQEATIKTARCDNETSSPPSPIFLQSHSTTGTLPFDFQENVVPLLSSLVHWSAASLHWSAASHNFPPVLMSALQKGHLNVRGTWVIAVIGATPLKEQLKFPGSFSVLF</sequence>
<proteinExistence type="predicted"/>
<dbReference type="Proteomes" id="UP001153069">
    <property type="component" value="Unassembled WGS sequence"/>
</dbReference>
<comment type="caution">
    <text evidence="1">The sequence shown here is derived from an EMBL/GenBank/DDBJ whole genome shotgun (WGS) entry which is preliminary data.</text>
</comment>
<gene>
    <name evidence="1" type="ORF">SEMRO_918_G219991.1</name>
</gene>
<dbReference type="EMBL" id="CAICTM010000916">
    <property type="protein sequence ID" value="CAB9518243.1"/>
    <property type="molecule type" value="Genomic_DNA"/>
</dbReference>
<dbReference type="AlphaFoldDB" id="A0A9N8HK68"/>
<reference evidence="1" key="1">
    <citation type="submission" date="2020-06" db="EMBL/GenBank/DDBJ databases">
        <authorList>
            <consortium name="Plant Systems Biology data submission"/>
        </authorList>
    </citation>
    <scope>NUCLEOTIDE SEQUENCE</scope>
    <source>
        <strain evidence="1">D6</strain>
    </source>
</reference>